<comment type="caution">
    <text evidence="3">The sequence shown here is derived from an EMBL/GenBank/DDBJ whole genome shotgun (WGS) entry which is preliminary data.</text>
</comment>
<evidence type="ECO:0000313" key="4">
    <source>
        <dbReference type="Proteomes" id="UP001500831"/>
    </source>
</evidence>
<dbReference type="Pfam" id="PF13581">
    <property type="entry name" value="HATPase_c_2"/>
    <property type="match status" value="1"/>
</dbReference>
<dbReference type="InterPro" id="IPR036890">
    <property type="entry name" value="HATPase_C_sf"/>
</dbReference>
<evidence type="ECO:0000256" key="1">
    <source>
        <dbReference type="ARBA" id="ARBA00022527"/>
    </source>
</evidence>
<dbReference type="SUPFAM" id="SSF55874">
    <property type="entry name" value="ATPase domain of HSP90 chaperone/DNA topoisomerase II/histidine kinase"/>
    <property type="match status" value="1"/>
</dbReference>
<dbReference type="Proteomes" id="UP001500831">
    <property type="component" value="Unassembled WGS sequence"/>
</dbReference>
<keyword evidence="1" id="KW-0808">Transferase</keyword>
<keyword evidence="1" id="KW-0418">Kinase</keyword>
<evidence type="ECO:0000313" key="3">
    <source>
        <dbReference type="EMBL" id="GAA2866328.1"/>
    </source>
</evidence>
<feature type="domain" description="Histidine kinase/HSP90-like ATPase" evidence="2">
    <location>
        <begin position="21"/>
        <end position="112"/>
    </location>
</feature>
<evidence type="ECO:0000259" key="2">
    <source>
        <dbReference type="Pfam" id="PF13581"/>
    </source>
</evidence>
<proteinExistence type="predicted"/>
<organism evidence="3 4">
    <name type="scientific">Streptosporangium fragile</name>
    <dbReference type="NCBI Taxonomy" id="46186"/>
    <lineage>
        <taxon>Bacteria</taxon>
        <taxon>Bacillati</taxon>
        <taxon>Actinomycetota</taxon>
        <taxon>Actinomycetes</taxon>
        <taxon>Streptosporangiales</taxon>
        <taxon>Streptosporangiaceae</taxon>
        <taxon>Streptosporangium</taxon>
    </lineage>
</organism>
<dbReference type="CDD" id="cd16936">
    <property type="entry name" value="HATPase_RsbW-like"/>
    <property type="match status" value="1"/>
</dbReference>
<dbReference type="PANTHER" id="PTHR35526:SF3">
    <property type="entry name" value="ANTI-SIGMA-F FACTOR RSBW"/>
    <property type="match status" value="1"/>
</dbReference>
<dbReference type="EMBL" id="BAAAVI010000015">
    <property type="protein sequence ID" value="GAA2866328.1"/>
    <property type="molecule type" value="Genomic_DNA"/>
</dbReference>
<protein>
    <recommendedName>
        <fullName evidence="2">Histidine kinase/HSP90-like ATPase domain-containing protein</fullName>
    </recommendedName>
</protein>
<dbReference type="PANTHER" id="PTHR35526">
    <property type="entry name" value="ANTI-SIGMA-F FACTOR RSBW-RELATED"/>
    <property type="match status" value="1"/>
</dbReference>
<dbReference type="InterPro" id="IPR003594">
    <property type="entry name" value="HATPase_dom"/>
</dbReference>
<sequence>MVTLIRTEPVLVAAWELGMDARAAGQARRLVREALDGMRIVPDTVDDAVLMVSELVGNAVVHGEPPFELILRSGPGEFHVEVVDAGGARPVMRSAGTESEDGRGLGIVSELSAGRCGCRRVPYLTRNGRYGQAVWFALSLGRP</sequence>
<dbReference type="Gene3D" id="3.30.565.10">
    <property type="entry name" value="Histidine kinase-like ATPase, C-terminal domain"/>
    <property type="match status" value="1"/>
</dbReference>
<gene>
    <name evidence="3" type="ORF">GCM10010517_25800</name>
</gene>
<reference evidence="3 4" key="1">
    <citation type="journal article" date="2019" name="Int. J. Syst. Evol. Microbiol.">
        <title>The Global Catalogue of Microorganisms (GCM) 10K type strain sequencing project: providing services to taxonomists for standard genome sequencing and annotation.</title>
        <authorList>
            <consortium name="The Broad Institute Genomics Platform"/>
            <consortium name="The Broad Institute Genome Sequencing Center for Infectious Disease"/>
            <person name="Wu L."/>
            <person name="Ma J."/>
        </authorList>
    </citation>
    <scope>NUCLEOTIDE SEQUENCE [LARGE SCALE GENOMIC DNA]</scope>
    <source>
        <strain evidence="3 4">JCM 6242</strain>
    </source>
</reference>
<keyword evidence="4" id="KW-1185">Reference proteome</keyword>
<dbReference type="InterPro" id="IPR050267">
    <property type="entry name" value="Anti-sigma-factor_SerPK"/>
</dbReference>
<name>A0ABN3VVG0_9ACTN</name>
<dbReference type="RefSeq" id="WP_344970838.1">
    <property type="nucleotide sequence ID" value="NZ_BAAAVI010000015.1"/>
</dbReference>
<accession>A0ABN3VVG0</accession>
<keyword evidence="1" id="KW-0723">Serine/threonine-protein kinase</keyword>